<sequence length="117" mass="14094">MARRCRCWRHYVTVSLTYLKCGVNCSRNTHTHTHCESSRRRCVRTAASRLSPRAVSNFGFSQSKISFFFYSIFTFAFYKVHTHIRTHIHTRAHARTYDFLVRILRTQIHWKRIALEW</sequence>
<accession>A0A2M4CXR5</accession>
<proteinExistence type="predicted"/>
<protein>
    <submittedName>
        <fullName evidence="1">Uncharacterized protein</fullName>
    </submittedName>
</protein>
<evidence type="ECO:0000313" key="1">
    <source>
        <dbReference type="EMBL" id="MBW70055.1"/>
    </source>
</evidence>
<organism evidence="1">
    <name type="scientific">Anopheles darlingi</name>
    <name type="common">Mosquito</name>
    <dbReference type="NCBI Taxonomy" id="43151"/>
    <lineage>
        <taxon>Eukaryota</taxon>
        <taxon>Metazoa</taxon>
        <taxon>Ecdysozoa</taxon>
        <taxon>Arthropoda</taxon>
        <taxon>Hexapoda</taxon>
        <taxon>Insecta</taxon>
        <taxon>Pterygota</taxon>
        <taxon>Neoptera</taxon>
        <taxon>Endopterygota</taxon>
        <taxon>Diptera</taxon>
        <taxon>Nematocera</taxon>
        <taxon>Culicoidea</taxon>
        <taxon>Culicidae</taxon>
        <taxon>Anophelinae</taxon>
        <taxon>Anopheles</taxon>
    </lineage>
</organism>
<dbReference type="EMBL" id="GGFL01005877">
    <property type="protein sequence ID" value="MBW70055.1"/>
    <property type="molecule type" value="Transcribed_RNA"/>
</dbReference>
<name>A0A2M4CXR5_ANODA</name>
<reference evidence="1" key="1">
    <citation type="submission" date="2018-01" db="EMBL/GenBank/DDBJ databases">
        <title>An insight into the sialome of Amazonian anophelines.</title>
        <authorList>
            <person name="Ribeiro J.M."/>
            <person name="Scarpassa V."/>
            <person name="Calvo E."/>
        </authorList>
    </citation>
    <scope>NUCLEOTIDE SEQUENCE</scope>
</reference>
<dbReference type="AlphaFoldDB" id="A0A2M4CXR5"/>